<feature type="domain" description="Metallo-beta-lactamase" evidence="2">
    <location>
        <begin position="65"/>
        <end position="193"/>
    </location>
</feature>
<evidence type="ECO:0000256" key="1">
    <source>
        <dbReference type="HAMAP-Rule" id="MF_01406"/>
    </source>
</evidence>
<sequence>MVRAGPFDVSILAADSMGVRSIATVAEACGVRLGIDLGASLAPRRYGLPPHQLELQALHSALERIAEEVSSSDAIIITHYHYDHYLKDRPDLYYGKRLLIKDPNSNINWSQRGRARRFLVEGKVEQNSQVSYADGQTFRVGDLTLEFSPPVWHGEPGTKVGRLIMVRASCDGESIIFASDSQGPADPQAVEQLKSWAGARLLVLSGPPTYFAGFKVPVEAVQRGLDGLMELIKARVAETIVVDHHLLRDLNYRERLREHYRAAEDTGVRLLTAAELMGVEVNQLEARRRELWGREGKGEAEEGGEDYE</sequence>
<name>D9PZ23_ACIS3</name>
<proteinExistence type="inferred from homology"/>
<dbReference type="HOGENOM" id="CLU_079268_0_0_2"/>
<dbReference type="eggNOG" id="arCOG00969">
    <property type="taxonomic scope" value="Archaea"/>
</dbReference>
<accession>D9PZ23</accession>
<gene>
    <name evidence="3" type="ordered locus">ASAC_1405</name>
</gene>
<dbReference type="InterPro" id="IPR001279">
    <property type="entry name" value="Metallo-B-lactamas"/>
</dbReference>
<dbReference type="InParanoid" id="D9PZ23"/>
<protein>
    <recommendedName>
        <fullName evidence="1">UPF0282 protein ASAC_1405</fullName>
    </recommendedName>
</protein>
<dbReference type="PIRSF" id="PIRSF004944">
    <property type="entry name" value="UCP004944_hydrls"/>
    <property type="match status" value="1"/>
</dbReference>
<dbReference type="PANTHER" id="PTHR43546">
    <property type="entry name" value="UPF0173 METAL-DEPENDENT HYDROLASE MJ1163-RELATED"/>
    <property type="match status" value="1"/>
</dbReference>
<dbReference type="Gene3D" id="3.60.15.10">
    <property type="entry name" value="Ribonuclease Z/Hydroxyacylglutathione hydrolase-like"/>
    <property type="match status" value="1"/>
</dbReference>
<dbReference type="Pfam" id="PF12706">
    <property type="entry name" value="Lactamase_B_2"/>
    <property type="match status" value="1"/>
</dbReference>
<dbReference type="RefSeq" id="WP_013267322.1">
    <property type="nucleotide sequence ID" value="NC_014374.1"/>
</dbReference>
<dbReference type="SUPFAM" id="SSF56281">
    <property type="entry name" value="Metallo-hydrolase/oxidoreductase"/>
    <property type="match status" value="1"/>
</dbReference>
<dbReference type="HAMAP" id="MF_01406">
    <property type="entry name" value="UPF0282"/>
    <property type="match status" value="1"/>
</dbReference>
<reference evidence="3 4" key="1">
    <citation type="journal article" date="2010" name="Appl. Environ. Microbiol.">
        <title>The genome sequence of the crenarchaeon Acidilobus saccharovorans supports a new order, Acidilobales, and suggests an important ecological role in terrestrial acidic hot springs.</title>
        <authorList>
            <person name="Mardanov A.V."/>
            <person name="Svetlitchnyi V.A."/>
            <person name="Beletsky A.V."/>
            <person name="Prokofeva M.I."/>
            <person name="Bonch-Osmolovskaya E.A."/>
            <person name="Ravin N.V."/>
            <person name="Skryabin K.G."/>
        </authorList>
    </citation>
    <scope>NUCLEOTIDE SEQUENCE [LARGE SCALE GENOMIC DNA]</scope>
    <source>
        <strain evidence="4">DSM 16705 / JCM 18335 / VKM B-2471 / 345-15</strain>
    </source>
</reference>
<evidence type="ECO:0000313" key="4">
    <source>
        <dbReference type="Proteomes" id="UP000000346"/>
    </source>
</evidence>
<dbReference type="EMBL" id="CP001742">
    <property type="protein sequence ID" value="ADL19810.1"/>
    <property type="molecule type" value="Genomic_DNA"/>
</dbReference>
<dbReference type="InterPro" id="IPR036866">
    <property type="entry name" value="RibonucZ/Hydroxyglut_hydro"/>
</dbReference>
<dbReference type="STRING" id="666510.ASAC_1405"/>
<dbReference type="Proteomes" id="UP000000346">
    <property type="component" value="Chromosome"/>
</dbReference>
<evidence type="ECO:0000313" key="3">
    <source>
        <dbReference type="EMBL" id="ADL19810.1"/>
    </source>
</evidence>
<dbReference type="PANTHER" id="PTHR43546:SF4">
    <property type="entry name" value="UPF0282 PROTEIN MJ1629"/>
    <property type="match status" value="1"/>
</dbReference>
<comment type="similarity">
    <text evidence="1">Belongs to the UPF0282 family.</text>
</comment>
<dbReference type="AlphaFoldDB" id="D9PZ23"/>
<dbReference type="GeneID" id="9499662"/>
<evidence type="ECO:0000259" key="2">
    <source>
        <dbReference type="Pfam" id="PF12706"/>
    </source>
</evidence>
<organism evidence="3 4">
    <name type="scientific">Acidilobus saccharovorans (strain DSM 16705 / JCM 18335 / VKM B-2471 / 345-15)</name>
    <dbReference type="NCBI Taxonomy" id="666510"/>
    <lineage>
        <taxon>Archaea</taxon>
        <taxon>Thermoproteota</taxon>
        <taxon>Thermoprotei</taxon>
        <taxon>Acidilobales</taxon>
        <taxon>Acidilobaceae</taxon>
        <taxon>Acidilobus</taxon>
    </lineage>
</organism>
<dbReference type="InterPro" id="IPR014426">
    <property type="entry name" value="UPF0282_hydrls"/>
</dbReference>
<dbReference type="KEGG" id="asc:ASAC_1405"/>
<keyword evidence="4" id="KW-1185">Reference proteome</keyword>
<dbReference type="InterPro" id="IPR050114">
    <property type="entry name" value="UPF0173_UPF0282_UlaG_hydrolase"/>
</dbReference>